<feature type="binding site" evidence="6">
    <location>
        <begin position="192"/>
        <end position="199"/>
    </location>
    <ligand>
        <name>ATP</name>
        <dbReference type="ChEBI" id="CHEBI:30616"/>
    </ligand>
</feature>
<dbReference type="InterPro" id="IPR027417">
    <property type="entry name" value="P-loop_NTPase"/>
</dbReference>
<protein>
    <recommendedName>
        <fullName evidence="7">Kinesin-like protein</fullName>
    </recommendedName>
</protein>
<dbReference type="GO" id="GO:0007018">
    <property type="term" value="P:microtubule-based movement"/>
    <property type="evidence" value="ECO:0007669"/>
    <property type="project" value="InterPro"/>
</dbReference>
<evidence type="ECO:0000256" key="3">
    <source>
        <dbReference type="ARBA" id="ARBA00022840"/>
    </source>
</evidence>
<dbReference type="GO" id="GO:0051231">
    <property type="term" value="P:spindle elongation"/>
    <property type="evidence" value="ECO:0007669"/>
    <property type="project" value="TreeGrafter"/>
</dbReference>
<dbReference type="GO" id="GO:0005875">
    <property type="term" value="C:microtubule associated complex"/>
    <property type="evidence" value="ECO:0007669"/>
    <property type="project" value="TreeGrafter"/>
</dbReference>
<dbReference type="InterPro" id="IPR019821">
    <property type="entry name" value="Kinesin_motor_CS"/>
</dbReference>
<feature type="compositionally biased region" description="Polar residues" evidence="8">
    <location>
        <begin position="474"/>
        <end position="490"/>
    </location>
</feature>
<evidence type="ECO:0000256" key="1">
    <source>
        <dbReference type="ARBA" id="ARBA00022701"/>
    </source>
</evidence>
<dbReference type="InterPro" id="IPR036961">
    <property type="entry name" value="Kinesin_motor_dom_sf"/>
</dbReference>
<dbReference type="Pfam" id="PF12836">
    <property type="entry name" value="HHH_3"/>
    <property type="match status" value="1"/>
</dbReference>
<dbReference type="PANTHER" id="PTHR47969">
    <property type="entry name" value="CHROMOSOME-ASSOCIATED KINESIN KIF4A-RELATED"/>
    <property type="match status" value="1"/>
</dbReference>
<dbReference type="EMBL" id="JACGWL010000008">
    <property type="protein sequence ID" value="KAK4396232.1"/>
    <property type="molecule type" value="Genomic_DNA"/>
</dbReference>
<feature type="compositionally biased region" description="Low complexity" evidence="8">
    <location>
        <begin position="541"/>
        <end position="554"/>
    </location>
</feature>
<reference evidence="10" key="1">
    <citation type="submission" date="2020-06" db="EMBL/GenBank/DDBJ databases">
        <authorList>
            <person name="Li T."/>
            <person name="Hu X."/>
            <person name="Zhang T."/>
            <person name="Song X."/>
            <person name="Zhang H."/>
            <person name="Dai N."/>
            <person name="Sheng W."/>
            <person name="Hou X."/>
            <person name="Wei L."/>
        </authorList>
    </citation>
    <scope>NUCLEOTIDE SEQUENCE</scope>
    <source>
        <strain evidence="10">K16</strain>
        <tissue evidence="10">Leaf</tissue>
    </source>
</reference>
<keyword evidence="2 6" id="KW-0547">Nucleotide-binding</keyword>
<evidence type="ECO:0000313" key="10">
    <source>
        <dbReference type="EMBL" id="KAK4396232.1"/>
    </source>
</evidence>
<evidence type="ECO:0000256" key="8">
    <source>
        <dbReference type="SAM" id="MobiDB-lite"/>
    </source>
</evidence>
<dbReference type="Gene3D" id="3.40.850.10">
    <property type="entry name" value="Kinesin motor domain"/>
    <property type="match status" value="1"/>
</dbReference>
<dbReference type="FunFam" id="1.10.150.280:FF:000003">
    <property type="entry name" value="Kinesin-like protein KIN-10C"/>
    <property type="match status" value="1"/>
</dbReference>
<dbReference type="GO" id="GO:0003777">
    <property type="term" value="F:microtubule motor activity"/>
    <property type="evidence" value="ECO:0007669"/>
    <property type="project" value="InterPro"/>
</dbReference>
<accession>A0AAE1WMP2</accession>
<dbReference type="InterPro" id="IPR010994">
    <property type="entry name" value="RuvA_2-like"/>
</dbReference>
<dbReference type="PANTHER" id="PTHR47969:SF9">
    <property type="entry name" value="KINESIN-LIKE PROTEIN"/>
    <property type="match status" value="1"/>
</dbReference>
<dbReference type="Pfam" id="PF00225">
    <property type="entry name" value="Kinesin"/>
    <property type="match status" value="1"/>
</dbReference>
<dbReference type="InterPro" id="IPR001752">
    <property type="entry name" value="Kinesin_motor_dom"/>
</dbReference>
<feature type="domain" description="Kinesin motor" evidence="9">
    <location>
        <begin position="99"/>
        <end position="424"/>
    </location>
</feature>
<organism evidence="10 11">
    <name type="scientific">Sesamum angolense</name>
    <dbReference type="NCBI Taxonomy" id="2727404"/>
    <lineage>
        <taxon>Eukaryota</taxon>
        <taxon>Viridiplantae</taxon>
        <taxon>Streptophyta</taxon>
        <taxon>Embryophyta</taxon>
        <taxon>Tracheophyta</taxon>
        <taxon>Spermatophyta</taxon>
        <taxon>Magnoliopsida</taxon>
        <taxon>eudicotyledons</taxon>
        <taxon>Gunneridae</taxon>
        <taxon>Pentapetalae</taxon>
        <taxon>asterids</taxon>
        <taxon>lamiids</taxon>
        <taxon>Lamiales</taxon>
        <taxon>Pedaliaceae</taxon>
        <taxon>Sesamum</taxon>
    </lineage>
</organism>
<keyword evidence="1 7" id="KW-0493">Microtubule</keyword>
<comment type="caution">
    <text evidence="10">The sequence shown here is derived from an EMBL/GenBank/DDBJ whole genome shotgun (WGS) entry which is preliminary data.</text>
</comment>
<comment type="similarity">
    <text evidence="5">Belongs to the TRAFAC class myosin-kinesin ATPase superfamily. Kinesin family. KIN-10 subfamily.</text>
</comment>
<keyword evidence="3 6" id="KW-0067">ATP-binding</keyword>
<dbReference type="GO" id="GO:0008017">
    <property type="term" value="F:microtubule binding"/>
    <property type="evidence" value="ECO:0007669"/>
    <property type="project" value="InterPro"/>
</dbReference>
<gene>
    <name evidence="10" type="ORF">Sango_1459800</name>
</gene>
<evidence type="ECO:0000256" key="4">
    <source>
        <dbReference type="ARBA" id="ARBA00023175"/>
    </source>
</evidence>
<feature type="region of interest" description="Disordered" evidence="8">
    <location>
        <begin position="519"/>
        <end position="556"/>
    </location>
</feature>
<evidence type="ECO:0000256" key="5">
    <source>
        <dbReference type="ARBA" id="ARBA00061615"/>
    </source>
</evidence>
<keyword evidence="4 6" id="KW-0505">Motor protein</keyword>
<evidence type="ECO:0000256" key="7">
    <source>
        <dbReference type="RuleBase" id="RU000394"/>
    </source>
</evidence>
<reference evidence="10" key="2">
    <citation type="journal article" date="2024" name="Plant">
        <title>Genomic evolution and insights into agronomic trait innovations of Sesamum species.</title>
        <authorList>
            <person name="Miao H."/>
            <person name="Wang L."/>
            <person name="Qu L."/>
            <person name="Liu H."/>
            <person name="Sun Y."/>
            <person name="Le M."/>
            <person name="Wang Q."/>
            <person name="Wei S."/>
            <person name="Zheng Y."/>
            <person name="Lin W."/>
            <person name="Duan Y."/>
            <person name="Cao H."/>
            <person name="Xiong S."/>
            <person name="Wang X."/>
            <person name="Wei L."/>
            <person name="Li C."/>
            <person name="Ma Q."/>
            <person name="Ju M."/>
            <person name="Zhao R."/>
            <person name="Li G."/>
            <person name="Mu C."/>
            <person name="Tian Q."/>
            <person name="Mei H."/>
            <person name="Zhang T."/>
            <person name="Gao T."/>
            <person name="Zhang H."/>
        </authorList>
    </citation>
    <scope>NUCLEOTIDE SEQUENCE</scope>
    <source>
        <strain evidence="10">K16</strain>
    </source>
</reference>
<name>A0AAE1WMP2_9LAMI</name>
<evidence type="ECO:0000256" key="6">
    <source>
        <dbReference type="PROSITE-ProRule" id="PRU00283"/>
    </source>
</evidence>
<dbReference type="CDD" id="cd01376">
    <property type="entry name" value="KISc_KID_like"/>
    <property type="match status" value="1"/>
</dbReference>
<sequence>MNMATGLAEQEINYGLLPSRAKAGRARKACLSSRKPSGVSVLNRSAHTDGQALIDIGGGGTEIFVVMETQVENSSFAAVQAESFSTPAKNHHHPSSISKVRVVLRIRPFLPQEISSINGSPISCVSLQESEPSSDEVTVLLKDQDTSRNECYKLDAFFGQEDNNVSEIFEREVRPLIPGVFEGYNATVFAYGATGSGKTYTMQGSDKLPGLMPLALSSILSMCKSTGSIVAISYYEIYLDKCYDLLEPKEKEIMVWNDKDGQMHLKGLAQIDVDSMAKFHEVFSSALQRRKVAHTGLNDVSSRSHAVLVITISTPSHDVVNNAVTGKLNLIDLAGNEDNRRTCNEGIRLQESAKINQSLFALSNVIYALNNKKPRIPYRESKLTRILQDSLGGTSRALMVACLNPGEYQESVHTVSLAARSRHVSNFVCSAQKKLNSNMKVDMEAKLLAWLESKGKTKSSQRMGLFHSPFPGRTPSSVKSTRKLNTCTHSNDTKAVRDQLSDARRSPCIAGKNLFHGGVHADKSHKAQTLAAAETNKERSVAPPSSNASESNSAIPDELLSGEEEARISKCVNAGTVSPVNKEIKELRSPQRKVLSPIDVNTGKTHFIPSDPKTPKLHTVQDGRENNFQELGTPLDKFTARSSNLKSSLVQEYIEFLNTASREELLELKGIGQKIAEYIIELRETSPLKSLGDLEKTGLSSKQVHNMFGRAARGVLEKFIHNP</sequence>
<dbReference type="SUPFAM" id="SSF47781">
    <property type="entry name" value="RuvA domain 2-like"/>
    <property type="match status" value="1"/>
</dbReference>
<evidence type="ECO:0000256" key="2">
    <source>
        <dbReference type="ARBA" id="ARBA00022741"/>
    </source>
</evidence>
<dbReference type="Gene3D" id="1.10.150.280">
    <property type="entry name" value="AF1531-like domain"/>
    <property type="match status" value="1"/>
</dbReference>
<dbReference type="PROSITE" id="PS50067">
    <property type="entry name" value="KINESIN_MOTOR_2"/>
    <property type="match status" value="1"/>
</dbReference>
<keyword evidence="11" id="KW-1185">Reference proteome</keyword>
<proteinExistence type="inferred from homology"/>
<dbReference type="GO" id="GO:0007052">
    <property type="term" value="P:mitotic spindle organization"/>
    <property type="evidence" value="ECO:0007669"/>
    <property type="project" value="TreeGrafter"/>
</dbReference>
<dbReference type="GO" id="GO:0005524">
    <property type="term" value="F:ATP binding"/>
    <property type="evidence" value="ECO:0007669"/>
    <property type="project" value="UniProtKB-UniRule"/>
</dbReference>
<evidence type="ECO:0000259" key="9">
    <source>
        <dbReference type="PROSITE" id="PS50067"/>
    </source>
</evidence>
<dbReference type="AlphaFoldDB" id="A0AAE1WMP2"/>
<dbReference type="SUPFAM" id="SSF52540">
    <property type="entry name" value="P-loop containing nucleoside triphosphate hydrolases"/>
    <property type="match status" value="1"/>
</dbReference>
<dbReference type="InterPro" id="IPR027640">
    <property type="entry name" value="Kinesin-like_fam"/>
</dbReference>
<dbReference type="FunFam" id="3.40.850.10:FF:000087">
    <property type="entry name" value="Kinesin-like protein"/>
    <property type="match status" value="1"/>
</dbReference>
<dbReference type="PRINTS" id="PR00380">
    <property type="entry name" value="KINESINHEAVY"/>
</dbReference>
<dbReference type="SMART" id="SM00129">
    <property type="entry name" value="KISc"/>
    <property type="match status" value="1"/>
</dbReference>
<dbReference type="GO" id="GO:0005874">
    <property type="term" value="C:microtubule"/>
    <property type="evidence" value="ECO:0007669"/>
    <property type="project" value="UniProtKB-KW"/>
</dbReference>
<feature type="region of interest" description="Disordered" evidence="8">
    <location>
        <begin position="461"/>
        <end position="499"/>
    </location>
</feature>
<evidence type="ECO:0000313" key="11">
    <source>
        <dbReference type="Proteomes" id="UP001289374"/>
    </source>
</evidence>
<dbReference type="PROSITE" id="PS00411">
    <property type="entry name" value="KINESIN_MOTOR_1"/>
    <property type="match status" value="1"/>
</dbReference>
<dbReference type="Proteomes" id="UP001289374">
    <property type="component" value="Unassembled WGS sequence"/>
</dbReference>